<dbReference type="EMBL" id="MNPL01019614">
    <property type="protein sequence ID" value="OQR69841.1"/>
    <property type="molecule type" value="Genomic_DNA"/>
</dbReference>
<dbReference type="AlphaFoldDB" id="A0A1V9X8X3"/>
<dbReference type="Proteomes" id="UP000192247">
    <property type="component" value="Unassembled WGS sequence"/>
</dbReference>
<keyword evidence="1" id="KW-0808">Transferase</keyword>
<dbReference type="Gene3D" id="2.60.40.10">
    <property type="entry name" value="Immunoglobulins"/>
    <property type="match status" value="2"/>
</dbReference>
<dbReference type="InterPro" id="IPR038765">
    <property type="entry name" value="Papain-like_cys_pep_sf"/>
</dbReference>
<dbReference type="OrthoDB" id="437511at2759"/>
<dbReference type="STRING" id="418985.A0A1V9X8X3"/>
<evidence type="ECO:0000313" key="2">
    <source>
        <dbReference type="Proteomes" id="UP000192247"/>
    </source>
</evidence>
<dbReference type="InterPro" id="IPR013783">
    <property type="entry name" value="Ig-like_fold"/>
</dbReference>
<dbReference type="InterPro" id="IPR050779">
    <property type="entry name" value="Transglutaminase"/>
</dbReference>
<dbReference type="InterPro" id="IPR036238">
    <property type="entry name" value="Transglutaminase_C_sf"/>
</dbReference>
<dbReference type="InterPro" id="IPR036985">
    <property type="entry name" value="Transglutaminase-like_sf"/>
</dbReference>
<dbReference type="SUPFAM" id="SSF54001">
    <property type="entry name" value="Cysteine proteinases"/>
    <property type="match status" value="1"/>
</dbReference>
<keyword evidence="2" id="KW-1185">Reference proteome</keyword>
<dbReference type="PANTHER" id="PTHR11590:SF69">
    <property type="entry name" value="RE08173P"/>
    <property type="match status" value="1"/>
</dbReference>
<dbReference type="SUPFAM" id="SSF49309">
    <property type="entry name" value="Transglutaminase, two C-terminal domains"/>
    <property type="match status" value="2"/>
</dbReference>
<dbReference type="GO" id="GO:0003810">
    <property type="term" value="F:protein-glutamine gamma-glutamyltransferase activity"/>
    <property type="evidence" value="ECO:0007669"/>
    <property type="project" value="InterPro"/>
</dbReference>
<proteinExistence type="predicted"/>
<protein>
    <submittedName>
        <fullName evidence="1">Protein-glutamine gamma-glutamyltransferase-like</fullName>
    </submittedName>
</protein>
<gene>
    <name evidence="1" type="ORF">BIW11_04282</name>
</gene>
<dbReference type="InParanoid" id="A0A1V9X8X3"/>
<accession>A0A1V9X8X3</accession>
<evidence type="ECO:0000313" key="1">
    <source>
        <dbReference type="EMBL" id="OQR69841.1"/>
    </source>
</evidence>
<name>A0A1V9X8X3_9ACAR</name>
<sequence length="358" mass="39986">MKRDDLRESVPGDYDGWQVIDATPQEISNGEFRVGPASVKAVRRGETEVKFDCAFVFSEVNADVVFYHQDASGRRKEIKRLTDDIGVNISTKGVLSNERVDITNDYKPPEGTTEERIVYERALRQLQPRLPRFSPESAALGAEADVVLEVYTPAQDTLIGRVVELRAVAKNRSFHKRHTLRLLFRAVSRSYTGTVERLIKQRIFHETLEPRDALELVLEVPFADYALSARSGEQMATILQAVSEDGGNFMVIEEFGLSLPTITVACDYQQKVGRPFDIKLSIRNPLPMGLSNAQFTIEGPGITKRLVLPVKRAPAVGEHITVSSQLTPKGFGRRTLVITFSADEMPQISTLKNVFVLP</sequence>
<dbReference type="Gene3D" id="3.90.260.10">
    <property type="entry name" value="Transglutaminase-like"/>
    <property type="match status" value="1"/>
</dbReference>
<reference evidence="1 2" key="1">
    <citation type="journal article" date="2017" name="Gigascience">
        <title>Draft genome of the honey bee ectoparasitic mite, Tropilaelaps mercedesae, is shaped by the parasitic life history.</title>
        <authorList>
            <person name="Dong X."/>
            <person name="Armstrong S.D."/>
            <person name="Xia D."/>
            <person name="Makepeace B.L."/>
            <person name="Darby A.C."/>
            <person name="Kadowaki T."/>
        </authorList>
    </citation>
    <scope>NUCLEOTIDE SEQUENCE [LARGE SCALE GENOMIC DNA]</scope>
    <source>
        <strain evidence="1">Wuxi-XJTLU</strain>
    </source>
</reference>
<comment type="caution">
    <text evidence="1">The sequence shown here is derived from an EMBL/GenBank/DDBJ whole genome shotgun (WGS) entry which is preliminary data.</text>
</comment>
<dbReference type="PANTHER" id="PTHR11590">
    <property type="entry name" value="PROTEIN-GLUTAMINE GAMMA-GLUTAMYLTRANSFERASE"/>
    <property type="match status" value="1"/>
</dbReference>
<organism evidence="1 2">
    <name type="scientific">Tropilaelaps mercedesae</name>
    <dbReference type="NCBI Taxonomy" id="418985"/>
    <lineage>
        <taxon>Eukaryota</taxon>
        <taxon>Metazoa</taxon>
        <taxon>Ecdysozoa</taxon>
        <taxon>Arthropoda</taxon>
        <taxon>Chelicerata</taxon>
        <taxon>Arachnida</taxon>
        <taxon>Acari</taxon>
        <taxon>Parasitiformes</taxon>
        <taxon>Mesostigmata</taxon>
        <taxon>Gamasina</taxon>
        <taxon>Dermanyssoidea</taxon>
        <taxon>Laelapidae</taxon>
        <taxon>Tropilaelaps</taxon>
    </lineage>
</organism>